<dbReference type="GO" id="GO:0044458">
    <property type="term" value="P:motile cilium assembly"/>
    <property type="evidence" value="ECO:0007669"/>
    <property type="project" value="Ensembl"/>
</dbReference>
<feature type="region of interest" description="Disordered" evidence="2">
    <location>
        <begin position="1"/>
        <end position="169"/>
    </location>
</feature>
<protein>
    <submittedName>
        <fullName evidence="3">Coiled-coil domain 40 molecular ruler complex subunit</fullName>
    </submittedName>
</protein>
<dbReference type="Ensembl" id="ENSMNET00000058883.1">
    <property type="protein sequence ID" value="ENSMNEP00000034433.1"/>
    <property type="gene ID" value="ENSMNEG00000040404.1"/>
</dbReference>
<dbReference type="GO" id="GO:0071907">
    <property type="term" value="P:determination of digestive tract left/right asymmetry"/>
    <property type="evidence" value="ECO:0007669"/>
    <property type="project" value="Ensembl"/>
</dbReference>
<accession>A0A2K6DEV0</accession>
<feature type="compositionally biased region" description="Basic and acidic residues" evidence="2">
    <location>
        <begin position="1"/>
        <end position="25"/>
    </location>
</feature>
<dbReference type="Pfam" id="PF08647">
    <property type="entry name" value="BRE1"/>
    <property type="match status" value="1"/>
</dbReference>
<dbReference type="AlphaFoldDB" id="A0A2K6DEV0"/>
<dbReference type="Bgee" id="ENSMNEG00000040404">
    <property type="expression patterns" value="Expressed in multicellular organism and 2 other cell types or tissues"/>
</dbReference>
<feature type="compositionally biased region" description="Basic and acidic residues" evidence="2">
    <location>
        <begin position="99"/>
        <end position="128"/>
    </location>
</feature>
<feature type="region of interest" description="Disordered" evidence="2">
    <location>
        <begin position="193"/>
        <end position="248"/>
    </location>
</feature>
<name>A0A2K6DEV0_MACNE</name>
<feature type="compositionally biased region" description="Acidic residues" evidence="2">
    <location>
        <begin position="226"/>
        <end position="246"/>
    </location>
</feature>
<organism evidence="3 4">
    <name type="scientific">Macaca nemestrina</name>
    <name type="common">Pig-tailed macaque</name>
    <dbReference type="NCBI Taxonomy" id="9545"/>
    <lineage>
        <taxon>Eukaryota</taxon>
        <taxon>Metazoa</taxon>
        <taxon>Chordata</taxon>
        <taxon>Craniata</taxon>
        <taxon>Vertebrata</taxon>
        <taxon>Euteleostomi</taxon>
        <taxon>Mammalia</taxon>
        <taxon>Eutheria</taxon>
        <taxon>Euarchontoglires</taxon>
        <taxon>Primates</taxon>
        <taxon>Haplorrhini</taxon>
        <taxon>Catarrhini</taxon>
        <taxon>Cercopithecidae</taxon>
        <taxon>Cercopithecinae</taxon>
        <taxon>Macaca</taxon>
    </lineage>
</organism>
<dbReference type="InterPro" id="IPR037386">
    <property type="entry name" value="CCDC40"/>
</dbReference>
<dbReference type="Ensembl" id="ENSMNET00000058871.1">
    <property type="protein sequence ID" value="ENSMNEP00000034421.1"/>
    <property type="gene ID" value="ENSMNEG00000040404.1"/>
</dbReference>
<keyword evidence="1" id="KW-0175">Coiled coil</keyword>
<feature type="coiled-coil region" evidence="1">
    <location>
        <begin position="353"/>
        <end position="408"/>
    </location>
</feature>
<dbReference type="GO" id="GO:0071910">
    <property type="term" value="P:determination of liver left/right asymmetry"/>
    <property type="evidence" value="ECO:0007669"/>
    <property type="project" value="Ensembl"/>
</dbReference>
<feature type="coiled-coil region" evidence="1">
    <location>
        <begin position="729"/>
        <end position="784"/>
    </location>
</feature>
<evidence type="ECO:0000256" key="2">
    <source>
        <dbReference type="SAM" id="MobiDB-lite"/>
    </source>
</evidence>
<dbReference type="GO" id="GO:0003356">
    <property type="term" value="P:regulation of cilium beat frequency"/>
    <property type="evidence" value="ECO:0007669"/>
    <property type="project" value="Ensembl"/>
</dbReference>
<evidence type="ECO:0000256" key="1">
    <source>
        <dbReference type="SAM" id="Coils"/>
    </source>
</evidence>
<dbReference type="GO" id="GO:0036159">
    <property type="term" value="P:inner dynein arm assembly"/>
    <property type="evidence" value="ECO:0007669"/>
    <property type="project" value="Ensembl"/>
</dbReference>
<proteinExistence type="predicted"/>
<dbReference type="GO" id="GO:0030317">
    <property type="term" value="P:flagellated sperm motility"/>
    <property type="evidence" value="ECO:0007669"/>
    <property type="project" value="Ensembl"/>
</dbReference>
<keyword evidence="4" id="KW-1185">Reference proteome</keyword>
<dbReference type="PANTHER" id="PTHR16275:SF8">
    <property type="entry name" value="COILED-COIL DOMAIN-CONTAINING PROTEIN 40"/>
    <property type="match status" value="1"/>
</dbReference>
<reference evidence="3" key="1">
    <citation type="submission" date="2025-05" db="UniProtKB">
        <authorList>
            <consortium name="Ensembl"/>
        </authorList>
    </citation>
    <scope>IDENTIFICATION</scope>
</reference>
<dbReference type="GO" id="GO:0001947">
    <property type="term" value="P:heart looping"/>
    <property type="evidence" value="ECO:0007669"/>
    <property type="project" value="Ensembl"/>
</dbReference>
<feature type="coiled-coil region" evidence="1">
    <location>
        <begin position="913"/>
        <end position="961"/>
    </location>
</feature>
<dbReference type="GO" id="GO:0061512">
    <property type="term" value="P:protein localization to cilium"/>
    <property type="evidence" value="ECO:0007669"/>
    <property type="project" value="Ensembl"/>
</dbReference>
<feature type="compositionally biased region" description="Acidic residues" evidence="2">
    <location>
        <begin position="32"/>
        <end position="70"/>
    </location>
</feature>
<dbReference type="GO" id="GO:0005576">
    <property type="term" value="C:extracellular region"/>
    <property type="evidence" value="ECO:0007669"/>
    <property type="project" value="GOC"/>
</dbReference>
<dbReference type="STRING" id="9545.ENSMNEP00000034433"/>
<evidence type="ECO:0000313" key="3">
    <source>
        <dbReference type="Ensembl" id="ENSMNEP00000034433.1"/>
    </source>
</evidence>
<dbReference type="GeneTree" id="ENSGT00440000035688"/>
<dbReference type="GO" id="GO:0005930">
    <property type="term" value="C:axoneme"/>
    <property type="evidence" value="ECO:0007669"/>
    <property type="project" value="Ensembl"/>
</dbReference>
<sequence length="1136" mass="129687">MASPPEKDDGQKSEEAVGSTEHPEEVTTQAEAEIEEGEVETEGEAAVEGETTVEEETVFYGDAESEEEYYYSEASSAEGQIGATDMTYPYFSPQELPGEEAHDSASREAGLEGSHREATGPPESREGRVTSPEPSHRVLGPSEQMGQVTSGPAVGRLTGSTGEPQGQVLPTGAWHRFRLSHWSSIESSDLEEFVSQEPVIPSTAPDAHPREGDRPVFQDQIQQPSSEEEAVAESVESEGSDEEGEDEGSRLVVLDPDHPLMVRFQAALKNYLNRQIEKLKLDLQELVVATKQSRAQRQELGVNLYEVQQHLVHLQKLLEKSHDRHSVASSERRQKEEELQGARALYTKTCAAANEERKKLAALQTEMENLALHLFYMQNIDQDMRDDIRVMKQVVKKAETERIQAEIEKKKQVFCKLDTFNDHQTVELQKGAQLCLLPEGFRPEGWWPAWVASTCIKGWWRTGPQPRTPPDGAASHPVSQDLYVDQLTTRAQQLEEDIALFEAQYLAQAEDTRILRKAVSEACTEIDAISMEKRRILQQWATSLVGMKHRDEAHRAVLEALRECQHQARSIDSEIEAYKKSIMKEEEKNEKLASILNRTETEVRLLQKLTTQCLTKQVALQSQFNTYRLTLQDTEDALSQDQLEQMILTEELQAIRQAIQGELELRRKTDAAIREKLQEHMTSNKTTKYFNQLILKLQKEKTNMMTHLSKIDGNIAQTTLDITRTSSRLDAHRKTLLELDQDVKKVNELITNSQSEISRRTILIERKQGLINFLNKQLERMVSELGGEEVGPLELEIKRLSKLIEEHNATVVQAQVTWLRLQQEMVKVTQEQEAQLASLDASKKELHIMEQKKLRVESKIEQEKKEQKEIEHHMKDLDNDLKKLNVLMNKNRCSSEELEQNNRVTENEFVRSLKDAERETIKMQDKLNQLSEEKATLLNQLVEAEHQIMLWEKKIQLAKEMRSSVDSEIGQTEIRAMKGEIHRMKVRLGQLLKQQEKMIRAMELAVARRETVTTQAEGQRKMDRKALTRTEFHHKQLELRRKIRDVRKATEECTKTILELEETQRNVSSSLLEKQEKLSVIQADFDTLEADLTRLGALKRQVNMSQEVTGDEGHGTCHSHRGPASPKFCPLLIPGQ</sequence>
<dbReference type="GO" id="GO:0060287">
    <property type="term" value="P:epithelial cilium movement involved in determination of left/right asymmetry"/>
    <property type="evidence" value="ECO:0007669"/>
    <property type="project" value="Ensembl"/>
</dbReference>
<dbReference type="GO" id="GO:0035469">
    <property type="term" value="P:determination of pancreatic left/right asymmetry"/>
    <property type="evidence" value="ECO:0007669"/>
    <property type="project" value="Ensembl"/>
</dbReference>
<feature type="coiled-coil region" evidence="1">
    <location>
        <begin position="839"/>
        <end position="880"/>
    </location>
</feature>
<feature type="compositionally biased region" description="Basic and acidic residues" evidence="2">
    <location>
        <begin position="207"/>
        <end position="216"/>
    </location>
</feature>
<dbReference type="GO" id="GO:0030324">
    <property type="term" value="P:lung development"/>
    <property type="evidence" value="ECO:0007669"/>
    <property type="project" value="Ensembl"/>
</dbReference>
<dbReference type="PANTHER" id="PTHR16275">
    <property type="entry name" value="COILED-COIL DOMAIN-CONTAINING PROTEIN 40"/>
    <property type="match status" value="1"/>
</dbReference>
<gene>
    <name evidence="3" type="primary">CCDC40</name>
</gene>
<feature type="coiled-coil region" evidence="1">
    <location>
        <begin position="568"/>
        <end position="602"/>
    </location>
</feature>
<evidence type="ECO:0000313" key="4">
    <source>
        <dbReference type="Proteomes" id="UP000233120"/>
    </source>
</evidence>
<dbReference type="GO" id="GO:0031514">
    <property type="term" value="C:motile cilium"/>
    <property type="evidence" value="ECO:0007669"/>
    <property type="project" value="Ensembl"/>
</dbReference>
<feature type="coiled-coil region" evidence="1">
    <location>
        <begin position="484"/>
        <end position="511"/>
    </location>
</feature>
<dbReference type="Proteomes" id="UP000233120">
    <property type="component" value="Unassembled WGS sequence"/>
</dbReference>